<evidence type="ECO:0000313" key="2">
    <source>
        <dbReference type="Proteomes" id="UP001431784"/>
    </source>
</evidence>
<dbReference type="Pfam" id="PF04340">
    <property type="entry name" value="DUF484"/>
    <property type="match status" value="1"/>
</dbReference>
<dbReference type="EMBL" id="JAQZSM010000015">
    <property type="protein sequence ID" value="MDD7972391.1"/>
    <property type="molecule type" value="Genomic_DNA"/>
</dbReference>
<proteinExistence type="predicted"/>
<dbReference type="InterPro" id="IPR007435">
    <property type="entry name" value="DUF484"/>
</dbReference>
<reference evidence="1" key="1">
    <citation type="submission" date="2023-02" db="EMBL/GenBank/DDBJ databases">
        <title>Description of Roseinatronobacter alkalisoli sp. nov., an alkaliphilic bacerium isolated from soda soil.</title>
        <authorList>
            <person name="Wei W."/>
        </authorList>
    </citation>
    <scope>NUCLEOTIDE SEQUENCE</scope>
    <source>
        <strain evidence="1">HJB301</strain>
    </source>
</reference>
<dbReference type="RefSeq" id="WP_274353068.1">
    <property type="nucleotide sequence ID" value="NZ_JAQZSM010000015.1"/>
</dbReference>
<evidence type="ECO:0000313" key="1">
    <source>
        <dbReference type="EMBL" id="MDD7972391.1"/>
    </source>
</evidence>
<protein>
    <submittedName>
        <fullName evidence="1">DUF484 family protein</fullName>
    </submittedName>
</protein>
<keyword evidence="2" id="KW-1185">Reference proteome</keyword>
<sequence length="239" mass="26490">MAETAVKPDGLEEFRARIKSDPGLVLDDKDVMRVLVSASERGMGENIVDLRGLAMERLEARLDRLEETHRAVIAAAYENLSGTNQIHRAILRMLDPDQFEDFLRNLGSDVAEILRVDAIKLVLESPAAAPDPALERISKVLCVVEPGFIDSYMSAGRAQPSGRQVILRQSIPQTDQLYGPRSAELRSEACMRLDLGAQRMGGLLVMASDNPHMFKPGQGTDLLAFFAGIFERSMRRWLA</sequence>
<gene>
    <name evidence="1" type="ORF">PUT78_14930</name>
</gene>
<organism evidence="1 2">
    <name type="scientific">Roseinatronobacter alkalisoli</name>
    <dbReference type="NCBI Taxonomy" id="3028235"/>
    <lineage>
        <taxon>Bacteria</taxon>
        <taxon>Pseudomonadati</taxon>
        <taxon>Pseudomonadota</taxon>
        <taxon>Alphaproteobacteria</taxon>
        <taxon>Rhodobacterales</taxon>
        <taxon>Paracoccaceae</taxon>
        <taxon>Roseinatronobacter</taxon>
    </lineage>
</organism>
<accession>A0ABT5TDE6</accession>
<comment type="caution">
    <text evidence="1">The sequence shown here is derived from an EMBL/GenBank/DDBJ whole genome shotgun (WGS) entry which is preliminary data.</text>
</comment>
<name>A0ABT5TDE6_9RHOB</name>
<dbReference type="Gene3D" id="3.30.450.40">
    <property type="match status" value="1"/>
</dbReference>
<dbReference type="InterPro" id="IPR029016">
    <property type="entry name" value="GAF-like_dom_sf"/>
</dbReference>
<dbReference type="Proteomes" id="UP001431784">
    <property type="component" value="Unassembled WGS sequence"/>
</dbReference>